<comment type="similarity">
    <text evidence="1">Belongs to the TrhO family.</text>
</comment>
<dbReference type="Gene3D" id="3.30.70.100">
    <property type="match status" value="1"/>
</dbReference>
<dbReference type="Pfam" id="PF00581">
    <property type="entry name" value="Rhodanese"/>
    <property type="match status" value="1"/>
</dbReference>
<dbReference type="InterPro" id="IPR001763">
    <property type="entry name" value="Rhodanese-like_dom"/>
</dbReference>
<dbReference type="PROSITE" id="PS50206">
    <property type="entry name" value="RHODANESE_3"/>
    <property type="match status" value="1"/>
</dbReference>
<dbReference type="InterPro" id="IPR020936">
    <property type="entry name" value="TrhO"/>
</dbReference>
<evidence type="ECO:0000256" key="1">
    <source>
        <dbReference type="HAMAP-Rule" id="MF_00469"/>
    </source>
</evidence>
<reference evidence="4" key="1">
    <citation type="journal article" date="2019" name="Int. J. Syst. Evol. Microbiol.">
        <title>The Global Catalogue of Microorganisms (GCM) 10K type strain sequencing project: providing services to taxonomists for standard genome sequencing and annotation.</title>
        <authorList>
            <consortium name="The Broad Institute Genomics Platform"/>
            <consortium name="The Broad Institute Genome Sequencing Center for Infectious Disease"/>
            <person name="Wu L."/>
            <person name="Ma J."/>
        </authorList>
    </citation>
    <scope>NUCLEOTIDE SEQUENCE [LARGE SCALE GENOMIC DNA]</scope>
    <source>
        <strain evidence="4">JCM 17927</strain>
    </source>
</reference>
<protein>
    <recommendedName>
        <fullName evidence="1">tRNA uridine(34) hydroxylase</fullName>
        <ecNumber evidence="1">1.14.-.-</ecNumber>
    </recommendedName>
    <alternativeName>
        <fullName evidence="1">tRNA hydroxylation protein O</fullName>
    </alternativeName>
</protein>
<dbReference type="InterPro" id="IPR040503">
    <property type="entry name" value="TRHO_N"/>
</dbReference>
<dbReference type="RefSeq" id="WP_345241462.1">
    <property type="nucleotide sequence ID" value="NZ_BAABHD010000012.1"/>
</dbReference>
<dbReference type="InterPro" id="IPR036873">
    <property type="entry name" value="Rhodanese-like_dom_sf"/>
</dbReference>
<keyword evidence="1" id="KW-0560">Oxidoreductase</keyword>
<dbReference type="EMBL" id="BAABHD010000012">
    <property type="protein sequence ID" value="GAA4450546.1"/>
    <property type="molecule type" value="Genomic_DNA"/>
</dbReference>
<dbReference type="Pfam" id="PF17773">
    <property type="entry name" value="UPF0176_N"/>
    <property type="match status" value="1"/>
</dbReference>
<proteinExistence type="inferred from homology"/>
<dbReference type="CDD" id="cd01518">
    <property type="entry name" value="RHOD_YceA"/>
    <property type="match status" value="1"/>
</dbReference>
<dbReference type="InterPro" id="IPR022111">
    <property type="entry name" value="Rhodanese_C"/>
</dbReference>
<dbReference type="EC" id="1.14.-.-" evidence="1"/>
<keyword evidence="1" id="KW-0819">tRNA processing</keyword>
<dbReference type="NCBIfam" id="NF001135">
    <property type="entry name" value="PRK00142.1-3"/>
    <property type="match status" value="1"/>
</dbReference>
<evidence type="ECO:0000313" key="4">
    <source>
        <dbReference type="Proteomes" id="UP001501175"/>
    </source>
</evidence>
<dbReference type="SUPFAM" id="SSF52821">
    <property type="entry name" value="Rhodanese/Cell cycle control phosphatase"/>
    <property type="match status" value="1"/>
</dbReference>
<dbReference type="PANTHER" id="PTHR43268">
    <property type="entry name" value="THIOSULFATE SULFURTRANSFERASE/RHODANESE-LIKE DOMAIN-CONTAINING PROTEIN 2"/>
    <property type="match status" value="1"/>
</dbReference>
<dbReference type="Pfam" id="PF12368">
    <property type="entry name" value="Rhodanese_C"/>
    <property type="match status" value="1"/>
</dbReference>
<comment type="caution">
    <text evidence="3">The sequence shown here is derived from an EMBL/GenBank/DDBJ whole genome shotgun (WGS) entry which is preliminary data.</text>
</comment>
<keyword evidence="4" id="KW-1185">Reference proteome</keyword>
<dbReference type="Proteomes" id="UP001501175">
    <property type="component" value="Unassembled WGS sequence"/>
</dbReference>
<name>A0ABP8MJ99_9BACT</name>
<dbReference type="HAMAP" id="MF_00469">
    <property type="entry name" value="TrhO"/>
    <property type="match status" value="1"/>
</dbReference>
<comment type="catalytic activity">
    <reaction evidence="1">
        <text>uridine(34) in tRNA + AH2 + O2 = 5-hydroxyuridine(34) in tRNA + A + H2O</text>
        <dbReference type="Rhea" id="RHEA:64224"/>
        <dbReference type="Rhea" id="RHEA-COMP:11727"/>
        <dbReference type="Rhea" id="RHEA-COMP:13381"/>
        <dbReference type="ChEBI" id="CHEBI:13193"/>
        <dbReference type="ChEBI" id="CHEBI:15377"/>
        <dbReference type="ChEBI" id="CHEBI:15379"/>
        <dbReference type="ChEBI" id="CHEBI:17499"/>
        <dbReference type="ChEBI" id="CHEBI:65315"/>
        <dbReference type="ChEBI" id="CHEBI:136877"/>
    </reaction>
</comment>
<evidence type="ECO:0000259" key="2">
    <source>
        <dbReference type="PROSITE" id="PS50206"/>
    </source>
</evidence>
<comment type="function">
    <text evidence="1">Catalyzes oxygen-dependent 5-hydroxyuridine (ho5U) modification at position 34 in tRNAs.</text>
</comment>
<dbReference type="Gene3D" id="3.40.250.10">
    <property type="entry name" value="Rhodanese-like domain"/>
    <property type="match status" value="1"/>
</dbReference>
<accession>A0ABP8MJ99</accession>
<organism evidence="3 4">
    <name type="scientific">Nibrella saemangeumensis</name>
    <dbReference type="NCBI Taxonomy" id="1084526"/>
    <lineage>
        <taxon>Bacteria</taxon>
        <taxon>Pseudomonadati</taxon>
        <taxon>Bacteroidota</taxon>
        <taxon>Cytophagia</taxon>
        <taxon>Cytophagales</taxon>
        <taxon>Spirosomataceae</taxon>
        <taxon>Nibrella</taxon>
    </lineage>
</organism>
<feature type="domain" description="Rhodanese" evidence="2">
    <location>
        <begin position="122"/>
        <end position="215"/>
    </location>
</feature>
<sequence>MKPYRVLLYYIYTPIENPEHYCDEHHQLCLRLNLLGRIIVAPEGLNGTVSGLATDCQTYIDTLKADPRFAAIDFKVEEHDTHAFKKLHVRLKEEIVNSDLPVDPLKRTGTHLEPDEFKKLKDQEDVVLIDMRSNYEHTVGKFKGAITFDMENLRELPEHMHEIEHLKDKTIITYCTGGIKCEKASAFLLEQGFENVYQLHGGIIKYGLEAGGEDFEGKCYVFDNRLTVDVNKVNPKVISTCYRCGTPSDRMVNCANAGCNNHMPLCEACGWQYEGTCSDACFTAPDKRLYDGTGYYQKPTHHYTPFLGYLSRKRSELAVGSSQ</sequence>
<gene>
    <name evidence="1" type="primary">trhO</name>
    <name evidence="3" type="ORF">GCM10023189_11360</name>
</gene>
<dbReference type="SMART" id="SM00450">
    <property type="entry name" value="RHOD"/>
    <property type="match status" value="1"/>
</dbReference>
<dbReference type="PANTHER" id="PTHR43268:SF3">
    <property type="entry name" value="RHODANESE-LIKE DOMAIN-CONTAINING PROTEIN 7-RELATED"/>
    <property type="match status" value="1"/>
</dbReference>
<evidence type="ECO:0000313" key="3">
    <source>
        <dbReference type="EMBL" id="GAA4450546.1"/>
    </source>
</evidence>